<dbReference type="GO" id="GO:0016740">
    <property type="term" value="F:transferase activity"/>
    <property type="evidence" value="ECO:0007669"/>
    <property type="project" value="UniProtKB-KW"/>
</dbReference>
<dbReference type="Pfam" id="PF11397">
    <property type="entry name" value="GlcNAc"/>
    <property type="match status" value="1"/>
</dbReference>
<dbReference type="EMBL" id="AP024329">
    <property type="protein sequence ID" value="BCQ32836.1"/>
    <property type="molecule type" value="Genomic_DNA"/>
</dbReference>
<sequence>MDNVPCVFVSIASYRDSELIPTLMDMISQSVSPQSLHISICWQCDEDISIFLDKGMQLTQQRLHHGFQLYLFSYRGAVIHVISVHYYQSQGACWARHIAETLYNKEEYFLQIDSHCRFISGWDSQMVEVLNYLTVLSPKPILTCYPPSYQPDNLEDRKNDLTRLMFRGFSQEKILQLSPYVMTDDVTYPVRGSYLAGGFIFSSGSFVTEVPNDPQIFFEGEEIAMAVRAFTHGYDIFHPQKVLLWHFYGRKDHVKIWTDHGNEAKTKGSIDQAWWERDAISKNRVKTLLGHKTTEQCDHGIYCLGKQRSLSDFERTAGVDFSRCLVHPDVIGDEHKAYFANGELIEGLWRSLLVGVNKRTVNFDSSRITTLGRDALYWYVGVYTEDNTLLEQHTLYNAEINKRISNSEDGSFSLSLDFTSEESLNPHSVRISPFIDRAGWGEVIEEKW</sequence>
<proteinExistence type="predicted"/>
<keyword evidence="2" id="KW-1185">Reference proteome</keyword>
<dbReference type="Proteomes" id="UP000677515">
    <property type="component" value="Chromosome"/>
</dbReference>
<organism evidence="1 2">
    <name type="scientific">Erwinia rhapontici</name>
    <name type="common">Pectobacterium rhapontici</name>
    <dbReference type="NCBI Taxonomy" id="55212"/>
    <lineage>
        <taxon>Bacteria</taxon>
        <taxon>Pseudomonadati</taxon>
        <taxon>Pseudomonadota</taxon>
        <taxon>Gammaproteobacteria</taxon>
        <taxon>Enterobacterales</taxon>
        <taxon>Erwiniaceae</taxon>
        <taxon>Erwinia</taxon>
    </lineage>
</organism>
<dbReference type="RefSeq" id="WP_212813542.1">
    <property type="nucleotide sequence ID" value="NZ_AP024329.1"/>
</dbReference>
<keyword evidence="1" id="KW-0808">Transferase</keyword>
<accession>A0ABN6DDH3</accession>
<gene>
    <name evidence="1" type="ORF">ERHA53_01790</name>
</gene>
<reference evidence="1 2" key="1">
    <citation type="submission" date="2021-01" db="EMBL/GenBank/DDBJ databases">
        <title>Complete genome sequence of Erwinia rhapontici MAFF 311153.</title>
        <authorList>
            <person name="Morohoshi T."/>
            <person name="Someya N."/>
        </authorList>
    </citation>
    <scope>NUCLEOTIDE SEQUENCE [LARGE SCALE GENOMIC DNA]</scope>
    <source>
        <strain evidence="1 2">MAFF 311153</strain>
    </source>
</reference>
<evidence type="ECO:0000313" key="1">
    <source>
        <dbReference type="EMBL" id="BCQ32836.1"/>
    </source>
</evidence>
<evidence type="ECO:0000313" key="2">
    <source>
        <dbReference type="Proteomes" id="UP000677515"/>
    </source>
</evidence>
<dbReference type="PANTHER" id="PTHR34496">
    <property type="entry name" value="GLCNAC TRANSFERASE-RELATED"/>
    <property type="match status" value="1"/>
</dbReference>
<dbReference type="InterPro" id="IPR021067">
    <property type="entry name" value="Glycosyltransferase"/>
</dbReference>
<name>A0ABN6DDH3_ERWRD</name>
<dbReference type="SUPFAM" id="SSF53448">
    <property type="entry name" value="Nucleotide-diphospho-sugar transferases"/>
    <property type="match status" value="1"/>
</dbReference>
<dbReference type="InterPro" id="IPR029044">
    <property type="entry name" value="Nucleotide-diphossugar_trans"/>
</dbReference>
<protein>
    <submittedName>
        <fullName evidence="1">Glycosyl transferase</fullName>
    </submittedName>
</protein>
<dbReference type="PANTHER" id="PTHR34496:SF10">
    <property type="entry name" value="GLCNAC TRANSFERASE"/>
    <property type="match status" value="1"/>
</dbReference>